<evidence type="ECO:0000313" key="1">
    <source>
        <dbReference type="EMBL" id="KAK8950375.1"/>
    </source>
</evidence>
<dbReference type="InterPro" id="IPR036397">
    <property type="entry name" value="RNaseH_sf"/>
</dbReference>
<proteinExistence type="predicted"/>
<protein>
    <recommendedName>
        <fullName evidence="3">RNase H type-1 domain-containing protein</fullName>
    </recommendedName>
</protein>
<dbReference type="Gene3D" id="3.30.420.10">
    <property type="entry name" value="Ribonuclease H-like superfamily/Ribonuclease H"/>
    <property type="match status" value="1"/>
</dbReference>
<keyword evidence="2" id="KW-1185">Reference proteome</keyword>
<dbReference type="Proteomes" id="UP001412067">
    <property type="component" value="Unassembled WGS sequence"/>
</dbReference>
<dbReference type="EMBL" id="JBBWWR010000015">
    <property type="protein sequence ID" value="KAK8950375.1"/>
    <property type="molecule type" value="Genomic_DNA"/>
</dbReference>
<evidence type="ECO:0008006" key="3">
    <source>
        <dbReference type="Google" id="ProtNLM"/>
    </source>
</evidence>
<organism evidence="1 2">
    <name type="scientific">Platanthera guangdongensis</name>
    <dbReference type="NCBI Taxonomy" id="2320717"/>
    <lineage>
        <taxon>Eukaryota</taxon>
        <taxon>Viridiplantae</taxon>
        <taxon>Streptophyta</taxon>
        <taxon>Embryophyta</taxon>
        <taxon>Tracheophyta</taxon>
        <taxon>Spermatophyta</taxon>
        <taxon>Magnoliopsida</taxon>
        <taxon>Liliopsida</taxon>
        <taxon>Asparagales</taxon>
        <taxon>Orchidaceae</taxon>
        <taxon>Orchidoideae</taxon>
        <taxon>Orchideae</taxon>
        <taxon>Orchidinae</taxon>
        <taxon>Platanthera</taxon>
    </lineage>
</organism>
<reference evidence="1 2" key="1">
    <citation type="journal article" date="2022" name="Nat. Plants">
        <title>Genomes of leafy and leafless Platanthera orchids illuminate the evolution of mycoheterotrophy.</title>
        <authorList>
            <person name="Li M.H."/>
            <person name="Liu K.W."/>
            <person name="Li Z."/>
            <person name="Lu H.C."/>
            <person name="Ye Q.L."/>
            <person name="Zhang D."/>
            <person name="Wang J.Y."/>
            <person name="Li Y.F."/>
            <person name="Zhong Z.M."/>
            <person name="Liu X."/>
            <person name="Yu X."/>
            <person name="Liu D.K."/>
            <person name="Tu X.D."/>
            <person name="Liu B."/>
            <person name="Hao Y."/>
            <person name="Liao X.Y."/>
            <person name="Jiang Y.T."/>
            <person name="Sun W.H."/>
            <person name="Chen J."/>
            <person name="Chen Y.Q."/>
            <person name="Ai Y."/>
            <person name="Zhai J.W."/>
            <person name="Wu S.S."/>
            <person name="Zhou Z."/>
            <person name="Hsiao Y.Y."/>
            <person name="Wu W.L."/>
            <person name="Chen Y.Y."/>
            <person name="Lin Y.F."/>
            <person name="Hsu J.L."/>
            <person name="Li C.Y."/>
            <person name="Wang Z.W."/>
            <person name="Zhao X."/>
            <person name="Zhong W.Y."/>
            <person name="Ma X.K."/>
            <person name="Ma L."/>
            <person name="Huang J."/>
            <person name="Chen G.Z."/>
            <person name="Huang M.Z."/>
            <person name="Huang L."/>
            <person name="Peng D.H."/>
            <person name="Luo Y.B."/>
            <person name="Zou S.Q."/>
            <person name="Chen S.P."/>
            <person name="Lan S."/>
            <person name="Tsai W.C."/>
            <person name="Van de Peer Y."/>
            <person name="Liu Z.J."/>
        </authorList>
    </citation>
    <scope>NUCLEOTIDE SEQUENCE [LARGE SCALE GENOMIC DNA]</scope>
    <source>
        <strain evidence="1">Lor288</strain>
    </source>
</reference>
<dbReference type="InterPro" id="IPR012337">
    <property type="entry name" value="RNaseH-like_sf"/>
</dbReference>
<evidence type="ECO:0000313" key="2">
    <source>
        <dbReference type="Proteomes" id="UP001412067"/>
    </source>
</evidence>
<sequence>MRIEQTVIIHFPITNNQAEYEAVIARLRLSRELGVHDMKVLTDSMVVVRIEKEKSKFGQ</sequence>
<accession>A0ABR2LUG7</accession>
<gene>
    <name evidence="1" type="ORF">KSP40_PGU011521</name>
</gene>
<comment type="caution">
    <text evidence="1">The sequence shown here is derived from an EMBL/GenBank/DDBJ whole genome shotgun (WGS) entry which is preliminary data.</text>
</comment>
<dbReference type="SUPFAM" id="SSF53098">
    <property type="entry name" value="Ribonuclease H-like"/>
    <property type="match status" value="1"/>
</dbReference>
<name>A0ABR2LUG7_9ASPA</name>